<feature type="transmembrane region" description="Helical" evidence="6">
    <location>
        <begin position="179"/>
        <end position="197"/>
    </location>
</feature>
<evidence type="ECO:0000259" key="7">
    <source>
        <dbReference type="Pfam" id="PF00892"/>
    </source>
</evidence>
<dbReference type="Pfam" id="PF00892">
    <property type="entry name" value="EamA"/>
    <property type="match status" value="2"/>
</dbReference>
<evidence type="ECO:0000256" key="5">
    <source>
        <dbReference type="ARBA" id="ARBA00023136"/>
    </source>
</evidence>
<sequence>MRKVSLGIAVLASCCFGFSGPMAKFLGAVGLTPTEAVWVRMAGAGVLMLAVLAVVRPRALRIPVGRLPLVATYAIVAVAGAQAFYFQAITRLPVGVALLMEFTAPVLVALWVRFVRRVRLPRAAYVGAVVAFGGLCVVVEVWQGMRLDGVGLLLGAGAAACCAGYFLLSDSMGDDVDPLGVIAWGLAGAAVALVPLARPWGIDWTAFGRAATVGDHTLPALAAAAWMVVVATVFAYIASVTAVRRLSAAVGSTVSTLEVIAGAVVAWVLIGEALGPYQIIGGLIVIGGALLAQSATAPPPVPSPAEPAVARQYG</sequence>
<feature type="transmembrane region" description="Helical" evidence="6">
    <location>
        <begin position="276"/>
        <end position="292"/>
    </location>
</feature>
<accession>A0A2W2EQB6</accession>
<dbReference type="EMBL" id="POUA01000431">
    <property type="protein sequence ID" value="PZG26646.1"/>
    <property type="molecule type" value="Genomic_DNA"/>
</dbReference>
<comment type="caution">
    <text evidence="8">The sequence shown here is derived from an EMBL/GenBank/DDBJ whole genome shotgun (WGS) entry which is preliminary data.</text>
</comment>
<feature type="transmembrane region" description="Helical" evidence="6">
    <location>
        <begin position="92"/>
        <end position="112"/>
    </location>
</feature>
<proteinExistence type="inferred from homology"/>
<feature type="transmembrane region" description="Helical" evidence="6">
    <location>
        <begin position="149"/>
        <end position="167"/>
    </location>
</feature>
<dbReference type="GO" id="GO:0016020">
    <property type="term" value="C:membrane"/>
    <property type="evidence" value="ECO:0007669"/>
    <property type="project" value="UniProtKB-SubCell"/>
</dbReference>
<keyword evidence="9" id="KW-1185">Reference proteome</keyword>
<evidence type="ECO:0000313" key="9">
    <source>
        <dbReference type="Proteomes" id="UP000248544"/>
    </source>
</evidence>
<evidence type="ECO:0000256" key="4">
    <source>
        <dbReference type="ARBA" id="ARBA00022989"/>
    </source>
</evidence>
<feature type="transmembrane region" description="Helical" evidence="6">
    <location>
        <begin position="217"/>
        <end position="237"/>
    </location>
</feature>
<dbReference type="Proteomes" id="UP000248544">
    <property type="component" value="Unassembled WGS sequence"/>
</dbReference>
<comment type="similarity">
    <text evidence="2">Belongs to the EamA transporter family.</text>
</comment>
<comment type="subcellular location">
    <subcellularLocation>
        <location evidence="1">Membrane</location>
        <topology evidence="1">Multi-pass membrane protein</topology>
    </subcellularLocation>
</comment>
<dbReference type="RefSeq" id="WP_111171412.1">
    <property type="nucleotide sequence ID" value="NZ_POUA01000431.1"/>
</dbReference>
<dbReference type="PANTHER" id="PTHR32322:SF2">
    <property type="entry name" value="EAMA DOMAIN-CONTAINING PROTEIN"/>
    <property type="match status" value="1"/>
</dbReference>
<evidence type="ECO:0000313" key="8">
    <source>
        <dbReference type="EMBL" id="PZG26646.1"/>
    </source>
</evidence>
<keyword evidence="5 6" id="KW-0472">Membrane</keyword>
<evidence type="ECO:0000256" key="2">
    <source>
        <dbReference type="ARBA" id="ARBA00007362"/>
    </source>
</evidence>
<dbReference type="SUPFAM" id="SSF103481">
    <property type="entry name" value="Multidrug resistance efflux transporter EmrE"/>
    <property type="match status" value="2"/>
</dbReference>
<organism evidence="8 9">
    <name type="scientific">Spongiactinospora gelatinilytica</name>
    <dbReference type="NCBI Taxonomy" id="2666298"/>
    <lineage>
        <taxon>Bacteria</taxon>
        <taxon>Bacillati</taxon>
        <taxon>Actinomycetota</taxon>
        <taxon>Actinomycetes</taxon>
        <taxon>Streptosporangiales</taxon>
        <taxon>Streptosporangiaceae</taxon>
        <taxon>Spongiactinospora</taxon>
    </lineage>
</organism>
<keyword evidence="3 6" id="KW-0812">Transmembrane</keyword>
<name>A0A2W2EQB6_9ACTN</name>
<feature type="transmembrane region" description="Helical" evidence="6">
    <location>
        <begin position="67"/>
        <end position="86"/>
    </location>
</feature>
<feature type="domain" description="EamA" evidence="7">
    <location>
        <begin position="8"/>
        <end position="139"/>
    </location>
</feature>
<feature type="transmembrane region" description="Helical" evidence="6">
    <location>
        <begin position="124"/>
        <end position="143"/>
    </location>
</feature>
<keyword evidence="4 6" id="KW-1133">Transmembrane helix</keyword>
<reference evidence="8 9" key="1">
    <citation type="submission" date="2018-01" db="EMBL/GenBank/DDBJ databases">
        <title>Draft genome sequence of Sphaerisporangium sp. 7K107.</title>
        <authorList>
            <person name="Sahin N."/>
            <person name="Saygin H."/>
            <person name="Ay H."/>
        </authorList>
    </citation>
    <scope>NUCLEOTIDE SEQUENCE [LARGE SCALE GENOMIC DNA]</scope>
    <source>
        <strain evidence="8 9">7K107</strain>
    </source>
</reference>
<dbReference type="PANTHER" id="PTHR32322">
    <property type="entry name" value="INNER MEMBRANE TRANSPORTER"/>
    <property type="match status" value="1"/>
</dbReference>
<feature type="transmembrane region" description="Helical" evidence="6">
    <location>
        <begin position="249"/>
        <end position="270"/>
    </location>
</feature>
<dbReference type="InterPro" id="IPR037185">
    <property type="entry name" value="EmrE-like"/>
</dbReference>
<protein>
    <submittedName>
        <fullName evidence="8">EamA family transporter</fullName>
    </submittedName>
</protein>
<dbReference type="InterPro" id="IPR050638">
    <property type="entry name" value="AA-Vitamin_Transporters"/>
</dbReference>
<evidence type="ECO:0000256" key="6">
    <source>
        <dbReference type="SAM" id="Phobius"/>
    </source>
</evidence>
<feature type="transmembrane region" description="Helical" evidence="6">
    <location>
        <begin position="37"/>
        <end position="55"/>
    </location>
</feature>
<dbReference type="AlphaFoldDB" id="A0A2W2EQB6"/>
<dbReference type="InterPro" id="IPR000620">
    <property type="entry name" value="EamA_dom"/>
</dbReference>
<evidence type="ECO:0000256" key="3">
    <source>
        <dbReference type="ARBA" id="ARBA00022692"/>
    </source>
</evidence>
<evidence type="ECO:0000256" key="1">
    <source>
        <dbReference type="ARBA" id="ARBA00004141"/>
    </source>
</evidence>
<feature type="domain" description="EamA" evidence="7">
    <location>
        <begin position="151"/>
        <end position="291"/>
    </location>
</feature>
<gene>
    <name evidence="8" type="ORF">C1I98_33830</name>
</gene>